<dbReference type="InterPro" id="IPR036864">
    <property type="entry name" value="Zn2-C6_fun-type_DNA-bd_sf"/>
</dbReference>
<feature type="region of interest" description="Disordered" evidence="3">
    <location>
        <begin position="401"/>
        <end position="428"/>
    </location>
</feature>
<dbReference type="GO" id="GO:0000981">
    <property type="term" value="F:DNA-binding transcription factor activity, RNA polymerase II-specific"/>
    <property type="evidence" value="ECO:0007669"/>
    <property type="project" value="InterPro"/>
</dbReference>
<feature type="compositionally biased region" description="Polar residues" evidence="3">
    <location>
        <begin position="1278"/>
        <end position="1299"/>
    </location>
</feature>
<organism evidence="5 6">
    <name type="scientific">Psilocybe cf. subviscida</name>
    <dbReference type="NCBI Taxonomy" id="2480587"/>
    <lineage>
        <taxon>Eukaryota</taxon>
        <taxon>Fungi</taxon>
        <taxon>Dikarya</taxon>
        <taxon>Basidiomycota</taxon>
        <taxon>Agaricomycotina</taxon>
        <taxon>Agaricomycetes</taxon>
        <taxon>Agaricomycetidae</taxon>
        <taxon>Agaricales</taxon>
        <taxon>Agaricineae</taxon>
        <taxon>Strophariaceae</taxon>
        <taxon>Psilocybe</taxon>
    </lineage>
</organism>
<evidence type="ECO:0000256" key="2">
    <source>
        <dbReference type="ARBA" id="ARBA00023242"/>
    </source>
</evidence>
<feature type="region of interest" description="Disordered" evidence="3">
    <location>
        <begin position="961"/>
        <end position="993"/>
    </location>
</feature>
<reference evidence="5 6" key="1">
    <citation type="journal article" date="2020" name="ISME J.">
        <title>Uncovering the hidden diversity of litter-decomposition mechanisms in mushroom-forming fungi.</title>
        <authorList>
            <person name="Floudas D."/>
            <person name="Bentzer J."/>
            <person name="Ahren D."/>
            <person name="Johansson T."/>
            <person name="Persson P."/>
            <person name="Tunlid A."/>
        </authorList>
    </citation>
    <scope>NUCLEOTIDE SEQUENCE [LARGE SCALE GENOMIC DNA]</scope>
    <source>
        <strain evidence="5 6">CBS 101986</strain>
    </source>
</reference>
<keyword evidence="2" id="KW-0539">Nucleus</keyword>
<feature type="region of interest" description="Disordered" evidence="3">
    <location>
        <begin position="1127"/>
        <end position="1185"/>
    </location>
</feature>
<dbReference type="PANTHER" id="PTHR31001:SF81">
    <property type="entry name" value="ZN(II)2CYS6 TRANSCRIPTION FACTOR"/>
    <property type="match status" value="1"/>
</dbReference>
<dbReference type="GO" id="GO:0008270">
    <property type="term" value="F:zinc ion binding"/>
    <property type="evidence" value="ECO:0007669"/>
    <property type="project" value="InterPro"/>
</dbReference>
<dbReference type="SMART" id="SM00066">
    <property type="entry name" value="GAL4"/>
    <property type="match status" value="1"/>
</dbReference>
<feature type="compositionally biased region" description="Polar residues" evidence="3">
    <location>
        <begin position="1156"/>
        <end position="1166"/>
    </location>
</feature>
<accession>A0A8H5BLC0</accession>
<protein>
    <recommendedName>
        <fullName evidence="4">Zn(2)-C6 fungal-type domain-containing protein</fullName>
    </recommendedName>
</protein>
<dbReference type="Gene3D" id="4.10.240.10">
    <property type="entry name" value="Zn(2)-C6 fungal-type DNA-binding domain"/>
    <property type="match status" value="1"/>
</dbReference>
<proteinExistence type="predicted"/>
<dbReference type="InterPro" id="IPR001138">
    <property type="entry name" value="Zn2Cys6_DnaBD"/>
</dbReference>
<comment type="caution">
    <text evidence="5">The sequence shown here is derived from an EMBL/GenBank/DDBJ whole genome shotgun (WGS) entry which is preliminary data.</text>
</comment>
<evidence type="ECO:0000313" key="5">
    <source>
        <dbReference type="EMBL" id="KAF5325251.1"/>
    </source>
</evidence>
<feature type="region of interest" description="Disordered" evidence="3">
    <location>
        <begin position="1"/>
        <end position="23"/>
    </location>
</feature>
<dbReference type="Proteomes" id="UP000567179">
    <property type="component" value="Unassembled WGS sequence"/>
</dbReference>
<dbReference type="GO" id="GO:0005634">
    <property type="term" value="C:nucleus"/>
    <property type="evidence" value="ECO:0007669"/>
    <property type="project" value="UniProtKB-SubCell"/>
</dbReference>
<dbReference type="OrthoDB" id="2269373at2759"/>
<feature type="compositionally biased region" description="Low complexity" evidence="3">
    <location>
        <begin position="1248"/>
        <end position="1277"/>
    </location>
</feature>
<sequence length="1466" mass="157882">MEASPAPSTSQNQQRQVAPATGPQIRSRITVVCAECKRLKLKCDRRSPCGSCTKRDTVARCIYSPAAAEKVDLHSLNNRLIQVEALLASIFGQGTPFLSTNPSVAPSLGNGSPASLIGNLSSLAHAQGPTQHVHHHHSSAAALSSDSISLTPEDLASIWLDDLEAALSVHSVKARSFSNDEHAGQIKLEPAPFDVEFSHLNDNASSNIIDVDRGPPPAYPSYDSRSTTPLRRESVSTPTGPNPHILLPALSIYYPVPAISPPSTSISSSAAFPSHPTVNPGVSSSLSAPSANNGFGLAPATSASPQYTRPQVTPALLQLLPPVSICEQYLENAHDVAFSVRPVPFQHGWRDFKTRCLALLTDDGQLRLERETKRERREKEKEKAREARLARKVYFSGIHGLQDTDMDDSETSTGGAGPSRSTKSAGAAEVLEDEHSLPLFAAMCNVLAIGAFVTTPSASFPGAAQDAPSFFHALAQQALGVWDTAQVGATHPQHEGETLDHVLAYLLGCGYILLSTASKRGLYGDDDTKRSPSSSYPSPGFESPIVALVGKLVKAARALDLSGETVSGVRRSSIALSVNPDGSGPGKQTRKEKEAEKELLREEWKRAMWWEVMWYDLFTTDAFGHQAYIPSSMYASAQPPPCAAYPVSAPPALFILPGDDDNGDDEDSEGLEDVAQSYHTPASSTQNMPQLTVSTSSPHDVESPVQLCDAYLGARYRLIQLVHRIKSRLAQPDCCCGYTLDQAATLEGHVRQWQSALPSQLRQSPVEEGQGQPPNITSVDKVLLAQTCELAVIANLLVIRVYAPFLRKPTPASHIEQATGTGPPSVNPPALLATLHACRALIQGMSDLHNAYSSPENTQVAHDRRKGEILPCLFDMYLPEKVVFDSVIGCAHAALISKGGGSTFDVASLTESLTAGLSLLANVPLAASHRKIVDALRTRIGACGGSGLKRKHSQVDMSNTFITDPVPQNGANGTIAPEAWSAGPTEQPGAYHNHVPLTTQQYHNPIIQLQPSSPVVTTTPTSTAFPWDPEAKPRGQDRQERPPPPVAAAPASKQSIIAAKTPTETGQKEKKAKKSAPVVGVRVRPGKQPDKQRPNAQQPLMTLAPRPMPSPETVRLYKQKLQLHTGASKPPLEAAGPTSSTPLQEQDTHHRDTTMRSRSSSVNLQPSEHRPETMKSYPPLFNQQTPTEISNIHSAQANNFPHVQQQPKQQAQGRAEMSQGPFAHPSYNPQPMEYRNSAFENTPTTNGTSTSDSMNYSSNVSSPFTSSGPPASESSSPFTAGSMSSPGHPSTPAFTTHSSLPVFGPQPDISLNSATYVQMQSPGPFDAHYGPIAAAYGGQHQQAHASMSLSDVVMDQSTSVAPMYDNSRQQQHHPRQMQGAPFEMKPGVEHQSQVDVHSHHAMHQTVNGHRRAEADHDMSHHSHHGSMDMTAAGPWTGPNHSQMQENPPPLQNSYQWNNGGQYQFYH</sequence>
<evidence type="ECO:0000313" key="6">
    <source>
        <dbReference type="Proteomes" id="UP000567179"/>
    </source>
</evidence>
<keyword evidence="6" id="KW-1185">Reference proteome</keyword>
<feature type="compositionally biased region" description="Polar residues" evidence="3">
    <location>
        <begin position="1238"/>
        <end position="1247"/>
    </location>
</feature>
<dbReference type="CDD" id="cd12148">
    <property type="entry name" value="fungal_TF_MHR"/>
    <property type="match status" value="1"/>
</dbReference>
<dbReference type="PANTHER" id="PTHR31001">
    <property type="entry name" value="UNCHARACTERIZED TRANSCRIPTIONAL REGULATORY PROTEIN"/>
    <property type="match status" value="1"/>
</dbReference>
<feature type="region of interest" description="Disordered" evidence="3">
    <location>
        <begin position="1012"/>
        <end position="1111"/>
    </location>
</feature>
<feature type="compositionally biased region" description="Low complexity" evidence="3">
    <location>
        <begin position="265"/>
        <end position="276"/>
    </location>
</feature>
<feature type="compositionally biased region" description="Low complexity" evidence="3">
    <location>
        <begin position="1012"/>
        <end position="1023"/>
    </location>
</feature>
<dbReference type="EMBL" id="JAACJJ010000015">
    <property type="protein sequence ID" value="KAF5325251.1"/>
    <property type="molecule type" value="Genomic_DNA"/>
</dbReference>
<dbReference type="Pfam" id="PF00172">
    <property type="entry name" value="Zn_clus"/>
    <property type="match status" value="1"/>
</dbReference>
<feature type="compositionally biased region" description="Polar residues" evidence="3">
    <location>
        <begin position="1"/>
        <end position="16"/>
    </location>
</feature>
<evidence type="ECO:0000259" key="4">
    <source>
        <dbReference type="PROSITE" id="PS50048"/>
    </source>
</evidence>
<name>A0A8H5BLC0_9AGAR</name>
<dbReference type="PROSITE" id="PS50048">
    <property type="entry name" value="ZN2_CY6_FUNGAL_2"/>
    <property type="match status" value="1"/>
</dbReference>
<feature type="compositionally biased region" description="Polar residues" evidence="3">
    <location>
        <begin position="223"/>
        <end position="239"/>
    </location>
</feature>
<dbReference type="SUPFAM" id="SSF57701">
    <property type="entry name" value="Zn2/Cys6 DNA-binding domain"/>
    <property type="match status" value="1"/>
</dbReference>
<feature type="domain" description="Zn(2)-C6 fungal-type" evidence="4">
    <location>
        <begin position="32"/>
        <end position="63"/>
    </location>
</feature>
<dbReference type="InterPro" id="IPR050613">
    <property type="entry name" value="Sec_Metabolite_Reg"/>
</dbReference>
<feature type="region of interest" description="Disordered" evidence="3">
    <location>
        <begin position="678"/>
        <end position="698"/>
    </location>
</feature>
<gene>
    <name evidence="5" type="ORF">D9619_009698</name>
</gene>
<dbReference type="PROSITE" id="PS00463">
    <property type="entry name" value="ZN2_CY6_FUNGAL_1"/>
    <property type="match status" value="1"/>
</dbReference>
<dbReference type="CDD" id="cd00067">
    <property type="entry name" value="GAL4"/>
    <property type="match status" value="1"/>
</dbReference>
<feature type="compositionally biased region" description="Basic and acidic residues" evidence="3">
    <location>
        <begin position="1410"/>
        <end position="1420"/>
    </location>
</feature>
<feature type="region of interest" description="Disordered" evidence="3">
    <location>
        <begin position="1398"/>
        <end position="1459"/>
    </location>
</feature>
<feature type="compositionally biased region" description="Polar residues" evidence="3">
    <location>
        <begin position="1438"/>
        <end position="1459"/>
    </location>
</feature>
<feature type="compositionally biased region" description="Basic and acidic residues" evidence="3">
    <location>
        <begin position="1029"/>
        <end position="1041"/>
    </location>
</feature>
<evidence type="ECO:0000256" key="3">
    <source>
        <dbReference type="SAM" id="MobiDB-lite"/>
    </source>
</evidence>
<feature type="compositionally biased region" description="Basic and acidic residues" evidence="3">
    <location>
        <begin position="1146"/>
        <end position="1155"/>
    </location>
</feature>
<feature type="region of interest" description="Disordered" evidence="3">
    <location>
        <begin position="1202"/>
        <end position="1301"/>
    </location>
</feature>
<feature type="region of interest" description="Disordered" evidence="3">
    <location>
        <begin position="206"/>
        <end position="241"/>
    </location>
</feature>
<feature type="region of interest" description="Disordered" evidence="3">
    <location>
        <begin position="575"/>
        <end position="594"/>
    </location>
</feature>
<feature type="region of interest" description="Disordered" evidence="3">
    <location>
        <begin position="265"/>
        <end position="286"/>
    </location>
</feature>
<comment type="subcellular location">
    <subcellularLocation>
        <location evidence="1">Nucleus</location>
    </subcellularLocation>
</comment>
<evidence type="ECO:0000256" key="1">
    <source>
        <dbReference type="ARBA" id="ARBA00004123"/>
    </source>
</evidence>